<dbReference type="GO" id="GO:0009036">
    <property type="term" value="F:type II site-specific deoxyribonuclease activity"/>
    <property type="evidence" value="ECO:0007669"/>
    <property type="project" value="InterPro"/>
</dbReference>
<protein>
    <recommendedName>
        <fullName evidence="3">Restriction endonuclease</fullName>
    </recommendedName>
</protein>
<accession>A0A4R8W6A9</accession>
<gene>
    <name evidence="1" type="ORF">E3O42_09600</name>
</gene>
<dbReference type="RefSeq" id="WP_134453721.1">
    <property type="nucleotide sequence ID" value="NZ_SOFL01000033.1"/>
</dbReference>
<evidence type="ECO:0008006" key="3">
    <source>
        <dbReference type="Google" id="ProtNLM"/>
    </source>
</evidence>
<name>A0A4R8W6A9_9MICO</name>
<evidence type="ECO:0000313" key="2">
    <source>
        <dbReference type="Proteomes" id="UP000297907"/>
    </source>
</evidence>
<dbReference type="InterPro" id="IPR007636">
    <property type="entry name" value="Restrct_endonuc_II_XhoI"/>
</dbReference>
<dbReference type="AlphaFoldDB" id="A0A4R8W6A9"/>
<evidence type="ECO:0000313" key="1">
    <source>
        <dbReference type="EMBL" id="TFC01619.1"/>
    </source>
</evidence>
<dbReference type="GO" id="GO:0003677">
    <property type="term" value="F:DNA binding"/>
    <property type="evidence" value="ECO:0007669"/>
    <property type="project" value="InterPro"/>
</dbReference>
<dbReference type="Pfam" id="PF04555">
    <property type="entry name" value="XhoI"/>
    <property type="match status" value="1"/>
</dbReference>
<reference evidence="1 2" key="1">
    <citation type="submission" date="2019-03" db="EMBL/GenBank/DDBJ databases">
        <title>Genomics of glacier-inhabiting Cryobacterium strains.</title>
        <authorList>
            <person name="Liu Q."/>
            <person name="Xin Y.-H."/>
        </authorList>
    </citation>
    <scope>NUCLEOTIDE SEQUENCE [LARGE SCALE GENOMIC DNA]</scope>
    <source>
        <strain evidence="1 2">RHLS22-1</strain>
    </source>
</reference>
<dbReference type="OrthoDB" id="3638769at2"/>
<proteinExistence type="predicted"/>
<dbReference type="GO" id="GO:0009307">
    <property type="term" value="P:DNA restriction-modification system"/>
    <property type="evidence" value="ECO:0007669"/>
    <property type="project" value="InterPro"/>
</dbReference>
<sequence length="237" mass="26556">MEQSEAVLELFDRFWREKDEAVERHRIAGREGGAQARDARHMVRLAGFVRQMFISAGLADDEVHVDRAIPGYYRRSKNWDVVAMHKGHLVGVVELKSQVGSEGNNGNNRIEEALGNSFDARAAQELNHSFGALPVWNAFCVVFGSDPSLSRPVRTRGTPLFRTDPIFDGMTYGDQWAIAVERFVLTGAYSAGWMAVTWVDQEGFVNYDEPVPAATAETLLIQIEARVRFAKRALARE</sequence>
<comment type="caution">
    <text evidence="1">The sequence shown here is derived from an EMBL/GenBank/DDBJ whole genome shotgun (WGS) entry which is preliminary data.</text>
</comment>
<organism evidence="1 2">
    <name type="scientific">Cryobacterium adonitolivorans</name>
    <dbReference type="NCBI Taxonomy" id="1259189"/>
    <lineage>
        <taxon>Bacteria</taxon>
        <taxon>Bacillati</taxon>
        <taxon>Actinomycetota</taxon>
        <taxon>Actinomycetes</taxon>
        <taxon>Micrococcales</taxon>
        <taxon>Microbacteriaceae</taxon>
        <taxon>Cryobacterium</taxon>
    </lineage>
</organism>
<keyword evidence="2" id="KW-1185">Reference proteome</keyword>
<dbReference type="EMBL" id="SOFL01000033">
    <property type="protein sequence ID" value="TFC01619.1"/>
    <property type="molecule type" value="Genomic_DNA"/>
</dbReference>
<dbReference type="Proteomes" id="UP000297907">
    <property type="component" value="Unassembled WGS sequence"/>
</dbReference>